<gene>
    <name evidence="2" type="ORF">BD289DRAFT_427856</name>
</gene>
<dbReference type="AlphaFoldDB" id="A0A2T3AEU6"/>
<keyword evidence="1" id="KW-0472">Membrane</keyword>
<dbReference type="EMBL" id="KZ678400">
    <property type="protein sequence ID" value="PSR94258.1"/>
    <property type="molecule type" value="Genomic_DNA"/>
</dbReference>
<keyword evidence="3" id="KW-1185">Reference proteome</keyword>
<evidence type="ECO:0000256" key="1">
    <source>
        <dbReference type="SAM" id="Phobius"/>
    </source>
</evidence>
<organism evidence="2 3">
    <name type="scientific">Coniella lustricola</name>
    <dbReference type="NCBI Taxonomy" id="2025994"/>
    <lineage>
        <taxon>Eukaryota</taxon>
        <taxon>Fungi</taxon>
        <taxon>Dikarya</taxon>
        <taxon>Ascomycota</taxon>
        <taxon>Pezizomycotina</taxon>
        <taxon>Sordariomycetes</taxon>
        <taxon>Sordariomycetidae</taxon>
        <taxon>Diaporthales</taxon>
        <taxon>Schizoparmaceae</taxon>
        <taxon>Coniella</taxon>
    </lineage>
</organism>
<protein>
    <submittedName>
        <fullName evidence="2">Uncharacterized protein</fullName>
    </submittedName>
</protein>
<name>A0A2T3AEU6_9PEZI</name>
<keyword evidence="1" id="KW-0812">Transmembrane</keyword>
<reference evidence="2 3" key="1">
    <citation type="journal article" date="2018" name="Mycol. Prog.">
        <title>Coniella lustricola, a new species from submerged detritus.</title>
        <authorList>
            <person name="Raudabaugh D.B."/>
            <person name="Iturriaga T."/>
            <person name="Carver A."/>
            <person name="Mondo S."/>
            <person name="Pangilinan J."/>
            <person name="Lipzen A."/>
            <person name="He G."/>
            <person name="Amirebrahimi M."/>
            <person name="Grigoriev I.V."/>
            <person name="Miller A.N."/>
        </authorList>
    </citation>
    <scope>NUCLEOTIDE SEQUENCE [LARGE SCALE GENOMIC DNA]</scope>
    <source>
        <strain evidence="2 3">B22-T-1</strain>
    </source>
</reference>
<keyword evidence="1" id="KW-1133">Transmembrane helix</keyword>
<dbReference type="InParanoid" id="A0A2T3AEU6"/>
<proteinExistence type="predicted"/>
<evidence type="ECO:0000313" key="2">
    <source>
        <dbReference type="EMBL" id="PSR94258.1"/>
    </source>
</evidence>
<sequence>MIIKHGTQKGQITVHPRARVRCKTGRLMQEIPTCSPAKSYNAHLHAFCSRQNRLFPSAKQIANGVAAKADPFPFTITGHHSAAYLARQSANAGMITWSAGLAESSTNNVAPGKTMTSWARNVCKRQLVVAGLAAVFRWVLSDSVWYLGTGYLP</sequence>
<evidence type="ECO:0000313" key="3">
    <source>
        <dbReference type="Proteomes" id="UP000241462"/>
    </source>
</evidence>
<dbReference type="Proteomes" id="UP000241462">
    <property type="component" value="Unassembled WGS sequence"/>
</dbReference>
<accession>A0A2T3AEU6</accession>
<feature type="transmembrane region" description="Helical" evidence="1">
    <location>
        <begin position="127"/>
        <end position="147"/>
    </location>
</feature>